<organism evidence="9">
    <name type="scientific">Fundidesulfovibrio putealis</name>
    <dbReference type="NCBI Taxonomy" id="270496"/>
    <lineage>
        <taxon>Bacteria</taxon>
        <taxon>Pseudomonadati</taxon>
        <taxon>Thermodesulfobacteriota</taxon>
        <taxon>Desulfovibrionia</taxon>
        <taxon>Desulfovibrionales</taxon>
        <taxon>Desulfovibrionaceae</taxon>
        <taxon>Fundidesulfovibrio</taxon>
    </lineage>
</organism>
<evidence type="ECO:0000259" key="8">
    <source>
        <dbReference type="PROSITE" id="PS50850"/>
    </source>
</evidence>
<dbReference type="EMBL" id="DSRP01000276">
    <property type="protein sequence ID" value="HGG92103.1"/>
    <property type="molecule type" value="Genomic_DNA"/>
</dbReference>
<dbReference type="InterPro" id="IPR011701">
    <property type="entry name" value="MFS"/>
</dbReference>
<feature type="transmembrane region" description="Helical" evidence="7">
    <location>
        <begin position="29"/>
        <end position="46"/>
    </location>
</feature>
<feature type="domain" description="Major facilitator superfamily (MFS) profile" evidence="8">
    <location>
        <begin position="14"/>
        <end position="425"/>
    </location>
</feature>
<dbReference type="PROSITE" id="PS50850">
    <property type="entry name" value="MFS"/>
    <property type="match status" value="1"/>
</dbReference>
<dbReference type="PANTHER" id="PTHR43045:SF1">
    <property type="entry name" value="SHIKIMATE TRANSPORTER"/>
    <property type="match status" value="1"/>
</dbReference>
<feature type="transmembrane region" description="Helical" evidence="7">
    <location>
        <begin position="307"/>
        <end position="327"/>
    </location>
</feature>
<dbReference type="SUPFAM" id="SSF103473">
    <property type="entry name" value="MFS general substrate transporter"/>
    <property type="match status" value="1"/>
</dbReference>
<keyword evidence="2" id="KW-0813">Transport</keyword>
<evidence type="ECO:0000256" key="5">
    <source>
        <dbReference type="ARBA" id="ARBA00022989"/>
    </source>
</evidence>
<keyword evidence="3" id="KW-1003">Cell membrane</keyword>
<dbReference type="Gene3D" id="1.20.1250.20">
    <property type="entry name" value="MFS general substrate transporter like domains"/>
    <property type="match status" value="2"/>
</dbReference>
<gene>
    <name evidence="9" type="ORF">ENR59_04035</name>
</gene>
<keyword evidence="6 7" id="KW-0472">Membrane</keyword>
<feature type="transmembrane region" description="Helical" evidence="7">
    <location>
        <begin position="275"/>
        <end position="295"/>
    </location>
</feature>
<reference evidence="9" key="1">
    <citation type="journal article" date="2020" name="mSystems">
        <title>Genome- and Community-Level Interaction Insights into Carbon Utilization and Element Cycling Functions of Hydrothermarchaeota in Hydrothermal Sediment.</title>
        <authorList>
            <person name="Zhou Z."/>
            <person name="Liu Y."/>
            <person name="Xu W."/>
            <person name="Pan J."/>
            <person name="Luo Z.H."/>
            <person name="Li M."/>
        </authorList>
    </citation>
    <scope>NUCLEOTIDE SEQUENCE [LARGE SCALE GENOMIC DNA]</scope>
    <source>
        <strain evidence="9">SpSt-413</strain>
    </source>
</reference>
<feature type="transmembrane region" description="Helical" evidence="7">
    <location>
        <begin position="151"/>
        <end position="178"/>
    </location>
</feature>
<protein>
    <submittedName>
        <fullName evidence="9">MFS transporter</fullName>
    </submittedName>
</protein>
<dbReference type="GO" id="GO:0005886">
    <property type="term" value="C:plasma membrane"/>
    <property type="evidence" value="ECO:0007669"/>
    <property type="project" value="UniProtKB-SubCell"/>
</dbReference>
<name>A0A7C3WI40_9BACT</name>
<evidence type="ECO:0000256" key="6">
    <source>
        <dbReference type="ARBA" id="ARBA00023136"/>
    </source>
</evidence>
<sequence length="454" mass="49700">MSVETFDKKNLRRVTISTILGSVIERYDFFLYGVVAGLFFNKLYFPSVDARLGTILAFATFAIGFVARPLGGIIFGHFGDKLGRKKMLILTLEIMGISTVAIGFIPTYEQIGLMAPVLLIVCRLAQGIGLGGEWGGGVLMTFESAPKSMRCFYASLPQIGMSLGLMLATGIIGLLSFLLTEEAFLAWGWRLAFILSVVMLVVGHYMRARVEETPDFAKAKKEQPEVKVPLFAMFKNYPKMIVACMGARFIDGVFFNVFGVYSLNYLTQSHNVPRTLALTGVMIAAAIMSVFIPFWGRVADRHGKHRVFALAALAAGIAAYPAFWVLHNHADNIILVWLAIGLPFGFIHSAVFGVMASLFSDSFDASVRYTGISFVYQFAGIFSAGLTPIIATYLTSWNGGAPWYLCGYLLIVGIVSSLSTRWMASMIRQRDAKEAEEAAAALPEIDAETVPQEA</sequence>
<feature type="transmembrane region" description="Helical" evidence="7">
    <location>
        <begin position="52"/>
        <end position="75"/>
    </location>
</feature>
<feature type="transmembrane region" description="Helical" evidence="7">
    <location>
        <begin position="240"/>
        <end position="263"/>
    </location>
</feature>
<dbReference type="AlphaFoldDB" id="A0A7C3WI40"/>
<dbReference type="GO" id="GO:0022857">
    <property type="term" value="F:transmembrane transporter activity"/>
    <property type="evidence" value="ECO:0007669"/>
    <property type="project" value="InterPro"/>
</dbReference>
<feature type="transmembrane region" description="Helical" evidence="7">
    <location>
        <begin position="333"/>
        <end position="359"/>
    </location>
</feature>
<keyword evidence="4 7" id="KW-0812">Transmembrane</keyword>
<dbReference type="PANTHER" id="PTHR43045">
    <property type="entry name" value="SHIKIMATE TRANSPORTER"/>
    <property type="match status" value="1"/>
</dbReference>
<evidence type="ECO:0000256" key="3">
    <source>
        <dbReference type="ARBA" id="ARBA00022475"/>
    </source>
</evidence>
<dbReference type="InterPro" id="IPR036259">
    <property type="entry name" value="MFS_trans_sf"/>
</dbReference>
<dbReference type="InterPro" id="IPR020846">
    <property type="entry name" value="MFS_dom"/>
</dbReference>
<evidence type="ECO:0000256" key="1">
    <source>
        <dbReference type="ARBA" id="ARBA00004651"/>
    </source>
</evidence>
<accession>A0A7C3WI40</accession>
<dbReference type="CDD" id="cd17369">
    <property type="entry name" value="MFS_ShiA_like"/>
    <property type="match status" value="1"/>
</dbReference>
<feature type="transmembrane region" description="Helical" evidence="7">
    <location>
        <begin position="111"/>
        <end position="130"/>
    </location>
</feature>
<evidence type="ECO:0000256" key="4">
    <source>
        <dbReference type="ARBA" id="ARBA00022692"/>
    </source>
</evidence>
<evidence type="ECO:0000313" key="9">
    <source>
        <dbReference type="EMBL" id="HGG92103.1"/>
    </source>
</evidence>
<keyword evidence="5 7" id="KW-1133">Transmembrane helix</keyword>
<dbReference type="Pfam" id="PF07690">
    <property type="entry name" value="MFS_1"/>
    <property type="match status" value="1"/>
</dbReference>
<evidence type="ECO:0000256" key="7">
    <source>
        <dbReference type="SAM" id="Phobius"/>
    </source>
</evidence>
<comment type="subcellular location">
    <subcellularLocation>
        <location evidence="1">Cell membrane</location>
        <topology evidence="1">Multi-pass membrane protein</topology>
    </subcellularLocation>
</comment>
<dbReference type="FunFam" id="1.20.1250.20:FF:000001">
    <property type="entry name" value="Dicarboxylate MFS transporter"/>
    <property type="match status" value="1"/>
</dbReference>
<feature type="transmembrane region" description="Helical" evidence="7">
    <location>
        <begin position="184"/>
        <end position="202"/>
    </location>
</feature>
<feature type="transmembrane region" description="Helical" evidence="7">
    <location>
        <begin position="87"/>
        <end position="105"/>
    </location>
</feature>
<feature type="transmembrane region" description="Helical" evidence="7">
    <location>
        <begin position="401"/>
        <end position="424"/>
    </location>
</feature>
<evidence type="ECO:0000256" key="2">
    <source>
        <dbReference type="ARBA" id="ARBA00022448"/>
    </source>
</evidence>
<feature type="transmembrane region" description="Helical" evidence="7">
    <location>
        <begin position="371"/>
        <end position="395"/>
    </location>
</feature>
<proteinExistence type="predicted"/>
<comment type="caution">
    <text evidence="9">The sequence shown here is derived from an EMBL/GenBank/DDBJ whole genome shotgun (WGS) entry which is preliminary data.</text>
</comment>